<keyword evidence="3" id="KW-1185">Reference proteome</keyword>
<evidence type="ECO:0000313" key="3">
    <source>
        <dbReference type="Proteomes" id="UP001154114"/>
    </source>
</evidence>
<dbReference type="AlphaFoldDB" id="A0A9P0BXY8"/>
<evidence type="ECO:0000256" key="1">
    <source>
        <dbReference type="SAM" id="MobiDB-lite"/>
    </source>
</evidence>
<proteinExistence type="predicted"/>
<feature type="compositionally biased region" description="Basic and acidic residues" evidence="1">
    <location>
        <begin position="155"/>
        <end position="164"/>
    </location>
</feature>
<accession>A0A9P0BXY8</accession>
<dbReference type="Proteomes" id="UP001154114">
    <property type="component" value="Chromosome 31"/>
</dbReference>
<feature type="compositionally biased region" description="Basic and acidic residues" evidence="1">
    <location>
        <begin position="133"/>
        <end position="143"/>
    </location>
</feature>
<feature type="compositionally biased region" description="Basic and acidic residues" evidence="1">
    <location>
        <begin position="171"/>
        <end position="199"/>
    </location>
</feature>
<protein>
    <submittedName>
        <fullName evidence="2">Uncharacterized protein</fullName>
    </submittedName>
</protein>
<name>A0A9P0BXY8_CHRIL</name>
<dbReference type="OrthoDB" id="7492126at2759"/>
<feature type="compositionally biased region" description="Basic and acidic residues" evidence="1">
    <location>
        <begin position="234"/>
        <end position="297"/>
    </location>
</feature>
<sequence length="370" mass="41752">MVYVCNIKTSAVTPRTKSNIDIDDFINKLLSSQKFDELADKVAEKAAKKIKDGNKTLPHVEGLFATNNFSQEGKEKSSYDYKKESANNFANFRASDPPLPKHGKINTVALMRDNGGEQSENLKLKYKYLTKNAPDRTPEDHNSTLDMQKPIQDGDGYKKQDGGKIKARKSSSHDDHSKSNHKSRSDKVPKENLKVSRKDGRLRHTPKSDQDSQKAKPEEIAKSTSSDSSEDDEKDSKSLIEGTSKELGDMDIVRADKDKEESQERKEDWENFEKSKEEIQADQVAEDKPTFKAHDSEAEPNVEANKVALDDQVSEGSDKESVPSTTDKPSVREEGNKVYGFPEGSSYEDYHEQYAKMQKEKENNTPFPMF</sequence>
<dbReference type="EMBL" id="LR824034">
    <property type="protein sequence ID" value="CAH0602350.1"/>
    <property type="molecule type" value="Genomic_DNA"/>
</dbReference>
<reference evidence="2" key="1">
    <citation type="submission" date="2021-12" db="EMBL/GenBank/DDBJ databases">
        <authorList>
            <person name="King R."/>
        </authorList>
    </citation>
    <scope>NUCLEOTIDE SEQUENCE</scope>
</reference>
<feature type="region of interest" description="Disordered" evidence="1">
    <location>
        <begin position="132"/>
        <end position="345"/>
    </location>
</feature>
<organism evidence="2 3">
    <name type="scientific">Chrysodeixis includens</name>
    <name type="common">Soybean looper</name>
    <name type="synonym">Pseudoplusia includens</name>
    <dbReference type="NCBI Taxonomy" id="689277"/>
    <lineage>
        <taxon>Eukaryota</taxon>
        <taxon>Metazoa</taxon>
        <taxon>Ecdysozoa</taxon>
        <taxon>Arthropoda</taxon>
        <taxon>Hexapoda</taxon>
        <taxon>Insecta</taxon>
        <taxon>Pterygota</taxon>
        <taxon>Neoptera</taxon>
        <taxon>Endopterygota</taxon>
        <taxon>Lepidoptera</taxon>
        <taxon>Glossata</taxon>
        <taxon>Ditrysia</taxon>
        <taxon>Noctuoidea</taxon>
        <taxon>Noctuidae</taxon>
        <taxon>Plusiinae</taxon>
        <taxon>Chrysodeixis</taxon>
    </lineage>
</organism>
<feature type="compositionally biased region" description="Basic and acidic residues" evidence="1">
    <location>
        <begin position="206"/>
        <end position="221"/>
    </location>
</feature>
<gene>
    <name evidence="2" type="ORF">CINC_LOCUS9988</name>
</gene>
<evidence type="ECO:0000313" key="2">
    <source>
        <dbReference type="EMBL" id="CAH0602350.1"/>
    </source>
</evidence>